<proteinExistence type="predicted"/>
<feature type="transmembrane region" description="Helical" evidence="1">
    <location>
        <begin position="35"/>
        <end position="53"/>
    </location>
</feature>
<evidence type="ECO:0000313" key="2">
    <source>
        <dbReference type="EMBL" id="ADJ54284.1"/>
    </source>
</evidence>
<keyword evidence="1" id="KW-1133">Transmembrane helix</keyword>
<keyword evidence="1" id="KW-0472">Membrane</keyword>
<geneLocation type="plasmid" evidence="2">
    <name>hyperthermophilic archaeal plasmid 1</name>
</geneLocation>
<dbReference type="AlphaFoldDB" id="D9CGD0"/>
<dbReference type="EMBL" id="GU722198">
    <property type="protein sequence ID" value="ADJ54284.1"/>
    <property type="molecule type" value="Genomic_DNA"/>
</dbReference>
<keyword evidence="2" id="KW-0614">Plasmid</keyword>
<accession>D9CGD0</accession>
<evidence type="ECO:0000256" key="1">
    <source>
        <dbReference type="SAM" id="Phobius"/>
    </source>
</evidence>
<feature type="transmembrane region" description="Helical" evidence="1">
    <location>
        <begin position="12"/>
        <end position="29"/>
    </location>
</feature>
<name>D9CGD0_9ARCH</name>
<reference evidence="2" key="1">
    <citation type="journal article" date="2010" name="Environ. Microbiol.">
        <title>Metagenomic analyses of novel viruses and plasmids from a cultured environmental sample of hyperthermophilic neutrophiles.</title>
        <authorList>
            <person name="Garrett R.A."/>
            <person name="Prangishvili D."/>
            <person name="Shah S.A."/>
            <person name="Reuter M."/>
            <person name="Stetter K.O."/>
            <person name="Peng X."/>
        </authorList>
    </citation>
    <scope>NUCLEOTIDE SEQUENCE</scope>
    <source>
        <plasmid evidence="2">hyperthermophilic archaeal plasmid 1</plasmid>
    </source>
</reference>
<organism evidence="2">
    <name type="scientific">archaeon enrichment culture clone 1(2010)</name>
    <dbReference type="NCBI Taxonomy" id="795325"/>
    <lineage>
        <taxon>Archaea</taxon>
        <taxon>environmental samples</taxon>
    </lineage>
</organism>
<protein>
    <submittedName>
        <fullName evidence="2">Uncharacterized protein</fullName>
    </submittedName>
</protein>
<keyword evidence="1" id="KW-0812">Transmembrane</keyword>
<gene>
    <name evidence="2" type="ORF">pHA1_gp06</name>
</gene>
<sequence>MVWLLDRLSDGMLVLAFIVTLAFAVWVNLDPFGYTWIIPNLFLEVLGVGLLYLEYREMRSRGWLE</sequence>